<name>A0A917QLE1_9NOCA</name>
<dbReference type="Proteomes" id="UP000612956">
    <property type="component" value="Unassembled WGS sequence"/>
</dbReference>
<accession>A0A917QLE1</accession>
<sequence>MKSSPREHHSCDPVSMPYPGAIAEETSETVYPDAMSWFDGYFSKVFGDALGYRPGDGLKWCPEWWRHPSAVVRVDALWQVWEECERPGGPAVSDWLLRHADPHMAALTSVNGPFRQCSVERGHRETYSLPVTDSGMRGGYLAPSGRGKAQLVRGS</sequence>
<proteinExistence type="predicted"/>
<evidence type="ECO:0008006" key="3">
    <source>
        <dbReference type="Google" id="ProtNLM"/>
    </source>
</evidence>
<protein>
    <recommendedName>
        <fullName evidence="3">DUF4913 domain-containing protein</fullName>
    </recommendedName>
</protein>
<evidence type="ECO:0000313" key="2">
    <source>
        <dbReference type="Proteomes" id="UP000612956"/>
    </source>
</evidence>
<dbReference type="EMBL" id="BMMW01000003">
    <property type="protein sequence ID" value="GGK56488.1"/>
    <property type="molecule type" value="Genomic_DNA"/>
</dbReference>
<dbReference type="AlphaFoldDB" id="A0A917QLE1"/>
<keyword evidence="2" id="KW-1185">Reference proteome</keyword>
<reference evidence="1" key="1">
    <citation type="journal article" date="2014" name="Int. J. Syst. Evol. Microbiol.">
        <title>Complete genome sequence of Corynebacterium casei LMG S-19264T (=DSM 44701T), isolated from a smear-ripened cheese.</title>
        <authorList>
            <consortium name="US DOE Joint Genome Institute (JGI-PGF)"/>
            <person name="Walter F."/>
            <person name="Albersmeier A."/>
            <person name="Kalinowski J."/>
            <person name="Ruckert C."/>
        </authorList>
    </citation>
    <scope>NUCLEOTIDE SEQUENCE</scope>
    <source>
        <strain evidence="1">CGMCC 4.7278</strain>
    </source>
</reference>
<organism evidence="1 2">
    <name type="scientific">Nocardia camponoti</name>
    <dbReference type="NCBI Taxonomy" id="1616106"/>
    <lineage>
        <taxon>Bacteria</taxon>
        <taxon>Bacillati</taxon>
        <taxon>Actinomycetota</taxon>
        <taxon>Actinomycetes</taxon>
        <taxon>Mycobacteriales</taxon>
        <taxon>Nocardiaceae</taxon>
        <taxon>Nocardia</taxon>
    </lineage>
</organism>
<gene>
    <name evidence="1" type="ORF">GCM10011591_30700</name>
</gene>
<reference evidence="1" key="2">
    <citation type="submission" date="2020-09" db="EMBL/GenBank/DDBJ databases">
        <authorList>
            <person name="Sun Q."/>
            <person name="Zhou Y."/>
        </authorList>
    </citation>
    <scope>NUCLEOTIDE SEQUENCE</scope>
    <source>
        <strain evidence="1">CGMCC 4.7278</strain>
    </source>
</reference>
<evidence type="ECO:0000313" key="1">
    <source>
        <dbReference type="EMBL" id="GGK56488.1"/>
    </source>
</evidence>
<dbReference type="Pfam" id="PF16259">
    <property type="entry name" value="DUF4913"/>
    <property type="match status" value="1"/>
</dbReference>
<comment type="caution">
    <text evidence="1">The sequence shown here is derived from an EMBL/GenBank/DDBJ whole genome shotgun (WGS) entry which is preliminary data.</text>
</comment>
<dbReference type="InterPro" id="IPR032584">
    <property type="entry name" value="DUF4913"/>
</dbReference>